<dbReference type="AntiFam" id="ANF00007">
    <property type="entry name" value="Shadow ORF (opposite clpB)"/>
</dbReference>
<organism evidence="1">
    <name type="scientific">freshwater metagenome</name>
    <dbReference type="NCBI Taxonomy" id="449393"/>
    <lineage>
        <taxon>unclassified sequences</taxon>
        <taxon>metagenomes</taxon>
        <taxon>ecological metagenomes</taxon>
    </lineage>
</organism>
<evidence type="ECO:0000313" key="1">
    <source>
        <dbReference type="EMBL" id="CAB4811134.1"/>
    </source>
</evidence>
<sequence>MGFVAIAQTLEDFNGVSDSGLFNLDRLETTFECSVLFEMLAVLVERGGTNCLQFTTSKHRLENAGRIDCAFGSTSTNESVDFVDEQNDVAAGLDFFEHLLEALFEIAAVTRAGNKCTEIKRVELLAVQGFWNLIRSDCLSKSFDDCGLANAGLADKNRVVLGTTAEDLHDAFGFARTTDYRIEFLFSSELGEIASELIEHCRTAR</sequence>
<accession>A0A6J6YSB1</accession>
<gene>
    <name evidence="1" type="ORF">UFOPK3010_01159</name>
</gene>
<reference evidence="1" key="1">
    <citation type="submission" date="2020-05" db="EMBL/GenBank/DDBJ databases">
        <authorList>
            <person name="Chiriac C."/>
            <person name="Salcher M."/>
            <person name="Ghai R."/>
            <person name="Kavagutti S V."/>
        </authorList>
    </citation>
    <scope>NUCLEOTIDE SEQUENCE</scope>
</reference>
<protein>
    <submittedName>
        <fullName evidence="1">Unannotated protein</fullName>
    </submittedName>
</protein>
<dbReference type="AlphaFoldDB" id="A0A6J6YSB1"/>
<dbReference type="EMBL" id="CAFAAM010000162">
    <property type="protein sequence ID" value="CAB4811134.1"/>
    <property type="molecule type" value="Genomic_DNA"/>
</dbReference>
<name>A0A6J6YSB1_9ZZZZ</name>
<proteinExistence type="predicted"/>